<dbReference type="EMBL" id="UEYP01000024">
    <property type="protein sequence ID" value="SSC66174.1"/>
    <property type="molecule type" value="Genomic_DNA"/>
</dbReference>
<dbReference type="RefSeq" id="WP_235842310.1">
    <property type="nucleotide sequence ID" value="NZ_UEYP01000024.1"/>
</dbReference>
<accession>A0A376AEK6</accession>
<name>A0A376AEK6_9HYPH</name>
<keyword evidence="3" id="KW-1185">Reference proteome</keyword>
<dbReference type="GO" id="GO:0005829">
    <property type="term" value="C:cytosol"/>
    <property type="evidence" value="ECO:0007669"/>
    <property type="project" value="TreeGrafter"/>
</dbReference>
<dbReference type="STRING" id="1336235.GCA_000518785_04688"/>
<reference evidence="3" key="1">
    <citation type="submission" date="2018-07" db="EMBL/GenBank/DDBJ databases">
        <authorList>
            <person name="Peiro R."/>
            <person name="Begona"/>
            <person name="Cbmso G."/>
            <person name="Lopez M."/>
            <person name="Gonzalez S."/>
        </authorList>
    </citation>
    <scope>NUCLEOTIDE SEQUENCE [LARGE SCALE GENOMIC DNA]</scope>
</reference>
<dbReference type="GO" id="GO:0007165">
    <property type="term" value="P:signal transduction"/>
    <property type="evidence" value="ECO:0007669"/>
    <property type="project" value="InterPro"/>
</dbReference>
<feature type="domain" description="CheW-like" evidence="1">
    <location>
        <begin position="10"/>
        <end position="149"/>
    </location>
</feature>
<dbReference type="Gene3D" id="2.40.50.180">
    <property type="entry name" value="CheA-289, Domain 4"/>
    <property type="match status" value="1"/>
</dbReference>
<dbReference type="InterPro" id="IPR036061">
    <property type="entry name" value="CheW-like_dom_sf"/>
</dbReference>
<sequence>MNINAHIDGSLEIIAFRLNDQSFCVKTRSIREIRGWVPVTPMPHAPYEVLGVINLRGMVIPVIDLAAKLGMAGTEASERSAIIVTDVNGMTMGLLVEGVSDILTVPATSLQPVPSNAGQATQFVEGILTHQDQMICFLNLEELFSAGGLSVGGGGGGAGPGWEEF</sequence>
<dbReference type="Proteomes" id="UP000254764">
    <property type="component" value="Unassembled WGS sequence"/>
</dbReference>
<evidence type="ECO:0000259" key="1">
    <source>
        <dbReference type="PROSITE" id="PS50851"/>
    </source>
</evidence>
<dbReference type="AlphaFoldDB" id="A0A376AEK6"/>
<proteinExistence type="predicted"/>
<dbReference type="InterPro" id="IPR039315">
    <property type="entry name" value="CheW"/>
</dbReference>
<dbReference type="Pfam" id="PF01584">
    <property type="entry name" value="CheW"/>
    <property type="match status" value="1"/>
</dbReference>
<dbReference type="InterPro" id="IPR002545">
    <property type="entry name" value="CheW-lke_dom"/>
</dbReference>
<dbReference type="PROSITE" id="PS50851">
    <property type="entry name" value="CHEW"/>
    <property type="match status" value="1"/>
</dbReference>
<evidence type="ECO:0000313" key="2">
    <source>
        <dbReference type="EMBL" id="SSC66174.1"/>
    </source>
</evidence>
<dbReference type="Gene3D" id="2.30.30.40">
    <property type="entry name" value="SH3 Domains"/>
    <property type="match status" value="1"/>
</dbReference>
<dbReference type="SUPFAM" id="SSF50341">
    <property type="entry name" value="CheW-like"/>
    <property type="match status" value="1"/>
</dbReference>
<protein>
    <recommendedName>
        <fullName evidence="1">CheW-like domain-containing protein</fullName>
    </recommendedName>
</protein>
<evidence type="ECO:0000313" key="3">
    <source>
        <dbReference type="Proteomes" id="UP000254764"/>
    </source>
</evidence>
<dbReference type="GO" id="GO:0006935">
    <property type="term" value="P:chemotaxis"/>
    <property type="evidence" value="ECO:0007669"/>
    <property type="project" value="InterPro"/>
</dbReference>
<dbReference type="PANTHER" id="PTHR22617">
    <property type="entry name" value="CHEMOTAXIS SENSOR HISTIDINE KINASE-RELATED"/>
    <property type="match status" value="1"/>
</dbReference>
<dbReference type="PANTHER" id="PTHR22617:SF23">
    <property type="entry name" value="CHEMOTAXIS PROTEIN CHEW"/>
    <property type="match status" value="1"/>
</dbReference>
<dbReference type="CDD" id="cd00732">
    <property type="entry name" value="CheW"/>
    <property type="match status" value="1"/>
</dbReference>
<dbReference type="SMART" id="SM00260">
    <property type="entry name" value="CheW"/>
    <property type="match status" value="1"/>
</dbReference>
<organism evidence="2 3">
    <name type="scientific">Ciceribacter selenitireducens ATCC BAA-1503</name>
    <dbReference type="NCBI Taxonomy" id="1336235"/>
    <lineage>
        <taxon>Bacteria</taxon>
        <taxon>Pseudomonadati</taxon>
        <taxon>Pseudomonadota</taxon>
        <taxon>Alphaproteobacteria</taxon>
        <taxon>Hyphomicrobiales</taxon>
        <taxon>Rhizobiaceae</taxon>
        <taxon>Ciceribacter</taxon>
    </lineage>
</organism>
<gene>
    <name evidence="2" type="ORF">RHIZ70_1882</name>
</gene>